<dbReference type="InterPro" id="IPR005119">
    <property type="entry name" value="LysR_subst-bd"/>
</dbReference>
<dbReference type="PROSITE" id="PS50931">
    <property type="entry name" value="HTH_LYSR"/>
    <property type="match status" value="1"/>
</dbReference>
<keyword evidence="2" id="KW-0805">Transcription regulation</keyword>
<comment type="similarity">
    <text evidence="1">Belongs to the LysR transcriptional regulatory family.</text>
</comment>
<proteinExistence type="inferred from homology"/>
<dbReference type="Pfam" id="PF00126">
    <property type="entry name" value="HTH_1"/>
    <property type="match status" value="1"/>
</dbReference>
<dbReference type="Gene3D" id="1.10.10.10">
    <property type="entry name" value="Winged helix-like DNA-binding domain superfamily/Winged helix DNA-binding domain"/>
    <property type="match status" value="1"/>
</dbReference>
<reference evidence="6 7" key="1">
    <citation type="submission" date="2020-10" db="EMBL/GenBank/DDBJ databases">
        <title>The genome sequence of Chitinilyticum litopenaei 4Y14.</title>
        <authorList>
            <person name="Liu Y."/>
        </authorList>
    </citation>
    <scope>NUCLEOTIDE SEQUENCE [LARGE SCALE GENOMIC DNA]</scope>
    <source>
        <strain evidence="6 7">4Y14</strain>
    </source>
</reference>
<comment type="caution">
    <text evidence="6">The sequence shown here is derived from an EMBL/GenBank/DDBJ whole genome shotgun (WGS) entry which is preliminary data.</text>
</comment>
<dbReference type="FunFam" id="1.10.10.10:FF:000001">
    <property type="entry name" value="LysR family transcriptional regulator"/>
    <property type="match status" value="1"/>
</dbReference>
<dbReference type="InterPro" id="IPR036390">
    <property type="entry name" value="WH_DNA-bd_sf"/>
</dbReference>
<dbReference type="InterPro" id="IPR000847">
    <property type="entry name" value="LysR_HTH_N"/>
</dbReference>
<dbReference type="SUPFAM" id="SSF46785">
    <property type="entry name" value="Winged helix' DNA-binding domain"/>
    <property type="match status" value="1"/>
</dbReference>
<sequence>MALDWENLRLFLAVAETGSLSAAARKLRLGQPTLSRRMAELEESAGNPLFIRQTQGCVLTSTGEALLPAARRMAEWASEAESSLIPQPHRPSGKVRIAAPPGVAFEVLAPLAADIRTRYPELQLEILSGVATLNLARGEADISLRTRRPGDADLLCLAEVHCPVRVFVASQYAARLPAQPALADLDWITWAAPYEQLYSKQALEQAIPGLVPAFTSDDFNVQLAACRAGVGAMVLARALHRRSLLHELVELDLDLGPEAIGELYLVVHKRQQHLRRVQCVVEALRDEFARLEQTGSHVPSP</sequence>
<evidence type="ECO:0000256" key="3">
    <source>
        <dbReference type="ARBA" id="ARBA00023125"/>
    </source>
</evidence>
<evidence type="ECO:0000256" key="2">
    <source>
        <dbReference type="ARBA" id="ARBA00023015"/>
    </source>
</evidence>
<keyword evidence="4" id="KW-0804">Transcription</keyword>
<dbReference type="InterPro" id="IPR050176">
    <property type="entry name" value="LTTR"/>
</dbReference>
<dbReference type="Proteomes" id="UP000604481">
    <property type="component" value="Unassembled WGS sequence"/>
</dbReference>
<dbReference type="EMBL" id="JADFUA010000006">
    <property type="protein sequence ID" value="MBE9610040.1"/>
    <property type="molecule type" value="Genomic_DNA"/>
</dbReference>
<keyword evidence="3" id="KW-0238">DNA-binding</keyword>
<dbReference type="Gene3D" id="3.40.190.290">
    <property type="match status" value="1"/>
</dbReference>
<organism evidence="6 7">
    <name type="scientific">Chitinilyticum piscinae</name>
    <dbReference type="NCBI Taxonomy" id="2866724"/>
    <lineage>
        <taxon>Bacteria</taxon>
        <taxon>Pseudomonadati</taxon>
        <taxon>Pseudomonadota</taxon>
        <taxon>Betaproteobacteria</taxon>
        <taxon>Neisseriales</taxon>
        <taxon>Chitinibacteraceae</taxon>
        <taxon>Chitinilyticum</taxon>
    </lineage>
</organism>
<dbReference type="GO" id="GO:0003700">
    <property type="term" value="F:DNA-binding transcription factor activity"/>
    <property type="evidence" value="ECO:0007669"/>
    <property type="project" value="InterPro"/>
</dbReference>
<protein>
    <submittedName>
        <fullName evidence="6">LysR family transcriptional regulator</fullName>
    </submittedName>
</protein>
<evidence type="ECO:0000256" key="4">
    <source>
        <dbReference type="ARBA" id="ARBA00023163"/>
    </source>
</evidence>
<evidence type="ECO:0000259" key="5">
    <source>
        <dbReference type="PROSITE" id="PS50931"/>
    </source>
</evidence>
<dbReference type="AlphaFoldDB" id="A0A8J7G145"/>
<evidence type="ECO:0000256" key="1">
    <source>
        <dbReference type="ARBA" id="ARBA00009437"/>
    </source>
</evidence>
<keyword evidence="7" id="KW-1185">Reference proteome</keyword>
<dbReference type="GO" id="GO:0003677">
    <property type="term" value="F:DNA binding"/>
    <property type="evidence" value="ECO:0007669"/>
    <property type="project" value="UniProtKB-KW"/>
</dbReference>
<evidence type="ECO:0000313" key="7">
    <source>
        <dbReference type="Proteomes" id="UP000604481"/>
    </source>
</evidence>
<evidence type="ECO:0000313" key="6">
    <source>
        <dbReference type="EMBL" id="MBE9610040.1"/>
    </source>
</evidence>
<dbReference type="Pfam" id="PF03466">
    <property type="entry name" value="LysR_substrate"/>
    <property type="match status" value="1"/>
</dbReference>
<dbReference type="SUPFAM" id="SSF53850">
    <property type="entry name" value="Periplasmic binding protein-like II"/>
    <property type="match status" value="1"/>
</dbReference>
<feature type="domain" description="HTH lysR-type" evidence="5">
    <location>
        <begin position="3"/>
        <end position="60"/>
    </location>
</feature>
<dbReference type="PANTHER" id="PTHR30579:SF3">
    <property type="entry name" value="TRANSCRIPTIONAL REGULATORY PROTEIN"/>
    <property type="match status" value="1"/>
</dbReference>
<dbReference type="InterPro" id="IPR036388">
    <property type="entry name" value="WH-like_DNA-bd_sf"/>
</dbReference>
<accession>A0A8J7G145</accession>
<dbReference type="PRINTS" id="PR00039">
    <property type="entry name" value="HTHLYSR"/>
</dbReference>
<dbReference type="PANTHER" id="PTHR30579">
    <property type="entry name" value="TRANSCRIPTIONAL REGULATOR"/>
    <property type="match status" value="1"/>
</dbReference>
<name>A0A8J7G145_9NEIS</name>
<dbReference type="RefSeq" id="WP_194116555.1">
    <property type="nucleotide sequence ID" value="NZ_JADFUA010000006.1"/>
</dbReference>
<gene>
    <name evidence="6" type="ORF">INR99_11870</name>
</gene>